<organism evidence="6 7">
    <name type="scientific">Micromonospora fluostatini</name>
    <dbReference type="NCBI Taxonomy" id="1629071"/>
    <lineage>
        <taxon>Bacteria</taxon>
        <taxon>Bacillati</taxon>
        <taxon>Actinomycetota</taxon>
        <taxon>Actinomycetes</taxon>
        <taxon>Micromonosporales</taxon>
        <taxon>Micromonosporaceae</taxon>
        <taxon>Micromonospora</taxon>
    </lineage>
</organism>
<dbReference type="InterPro" id="IPR012337">
    <property type="entry name" value="RNaseH-like_sf"/>
</dbReference>
<feature type="compositionally biased region" description="Polar residues" evidence="4">
    <location>
        <begin position="1"/>
        <end position="10"/>
    </location>
</feature>
<dbReference type="EMBL" id="SMKE01000470">
    <property type="protein sequence ID" value="TDB92423.1"/>
    <property type="molecule type" value="Genomic_DNA"/>
</dbReference>
<keyword evidence="2" id="KW-0235">DNA replication</keyword>
<dbReference type="InterPro" id="IPR043502">
    <property type="entry name" value="DNA/RNA_pol_sf"/>
</dbReference>
<dbReference type="Proteomes" id="UP000295626">
    <property type="component" value="Unassembled WGS sequence"/>
</dbReference>
<proteinExistence type="predicted"/>
<dbReference type="SUPFAM" id="SSF53098">
    <property type="entry name" value="Ribonuclease H-like"/>
    <property type="match status" value="1"/>
</dbReference>
<name>A0ABY2DG24_9ACTN</name>
<dbReference type="InterPro" id="IPR002298">
    <property type="entry name" value="DNA_polymerase_A"/>
</dbReference>
<dbReference type="PANTHER" id="PTHR10133">
    <property type="entry name" value="DNA POLYMERASE I"/>
    <property type="match status" value="1"/>
</dbReference>
<dbReference type="SMART" id="SM00482">
    <property type="entry name" value="POLAc"/>
    <property type="match status" value="1"/>
</dbReference>
<dbReference type="Pfam" id="PF00476">
    <property type="entry name" value="DNA_pol_A"/>
    <property type="match status" value="1"/>
</dbReference>
<dbReference type="PRINTS" id="PR00868">
    <property type="entry name" value="DNAPOLI"/>
</dbReference>
<reference evidence="6 7" key="1">
    <citation type="submission" date="2019-02" db="EMBL/GenBank/DDBJ databases">
        <title>Draft genome sequences of novel Actinobacteria.</title>
        <authorList>
            <person name="Sahin N."/>
            <person name="Ay H."/>
            <person name="Saygin H."/>
        </authorList>
    </citation>
    <scope>NUCLEOTIDE SEQUENCE [LARGE SCALE GENOMIC DNA]</scope>
    <source>
        <strain evidence="6 7">JCM 30529</strain>
    </source>
</reference>
<dbReference type="Gene3D" id="1.20.1060.10">
    <property type="entry name" value="Taq DNA Polymerase, Chain T, domain 4"/>
    <property type="match status" value="1"/>
</dbReference>
<evidence type="ECO:0000256" key="1">
    <source>
        <dbReference type="ARBA" id="ARBA00012417"/>
    </source>
</evidence>
<feature type="domain" description="DNA-directed DNA polymerase family A palm" evidence="5">
    <location>
        <begin position="425"/>
        <end position="615"/>
    </location>
</feature>
<feature type="region of interest" description="Disordered" evidence="4">
    <location>
        <begin position="1"/>
        <end position="36"/>
    </location>
</feature>
<dbReference type="Gene3D" id="1.10.150.20">
    <property type="entry name" value="5' to 3' exonuclease, C-terminal subdomain"/>
    <property type="match status" value="1"/>
</dbReference>
<evidence type="ECO:0000313" key="7">
    <source>
        <dbReference type="Proteomes" id="UP000295626"/>
    </source>
</evidence>
<gene>
    <name evidence="6" type="ORF">E1091_12945</name>
</gene>
<comment type="catalytic activity">
    <reaction evidence="3">
        <text>DNA(n) + a 2'-deoxyribonucleoside 5'-triphosphate = DNA(n+1) + diphosphate</text>
        <dbReference type="Rhea" id="RHEA:22508"/>
        <dbReference type="Rhea" id="RHEA-COMP:17339"/>
        <dbReference type="Rhea" id="RHEA-COMP:17340"/>
        <dbReference type="ChEBI" id="CHEBI:33019"/>
        <dbReference type="ChEBI" id="CHEBI:61560"/>
        <dbReference type="ChEBI" id="CHEBI:173112"/>
        <dbReference type="EC" id="2.7.7.7"/>
    </reaction>
</comment>
<keyword evidence="7" id="KW-1185">Reference proteome</keyword>
<dbReference type="InterPro" id="IPR001098">
    <property type="entry name" value="DNA-dir_DNA_pol_A_palm_dom"/>
</dbReference>
<evidence type="ECO:0000256" key="4">
    <source>
        <dbReference type="SAM" id="MobiDB-lite"/>
    </source>
</evidence>
<evidence type="ECO:0000313" key="6">
    <source>
        <dbReference type="EMBL" id="TDB92423.1"/>
    </source>
</evidence>
<dbReference type="PANTHER" id="PTHR10133:SF27">
    <property type="entry name" value="DNA POLYMERASE NU"/>
    <property type="match status" value="1"/>
</dbReference>
<evidence type="ECO:0000259" key="5">
    <source>
        <dbReference type="SMART" id="SM00482"/>
    </source>
</evidence>
<dbReference type="SUPFAM" id="SSF56672">
    <property type="entry name" value="DNA/RNA polymerases"/>
    <property type="match status" value="1"/>
</dbReference>
<accession>A0ABY2DG24</accession>
<protein>
    <recommendedName>
        <fullName evidence="1">DNA-directed DNA polymerase</fullName>
        <ecNumber evidence="1">2.7.7.7</ecNumber>
    </recommendedName>
</protein>
<comment type="caution">
    <text evidence="6">The sequence shown here is derived from an EMBL/GenBank/DDBJ whole genome shotgun (WGS) entry which is preliminary data.</text>
</comment>
<sequence length="651" mass="69225">MNPPQTTRPSTGAKRPTYKTNPTTGRYTKAAQKEVERAEARRAAAGESVPLPVAVDRSGAITGLAPAAAGQVVAEAIGRAGALTVDVETSGYPVGHANAALRTVQLGDEHTAVVLDPDDPAQAQVIRTALAAAPRLHAHSATADLVPLAHAGLLDESAWDRMYDTVIPAKLADPTSTGSDPGLKQLAGTVLADSATAPEADKARAALFKAHGWLTDTKALTPVERSGWAQVDSTCATMIRYAASDVLDTAALAVRLPQPPPAVTERERAVQRITARVAHRGLRVDRDQVTHLEAVHTPAMHAAAERLRALGVESAGSDRQLAERLTELGVTLPRTQPSTRHPNGQPSVAAGVLDGLKGTPGPAGDLIAAVLDYRHHETVLTTFLEPYRVLCEAGDGRARPTVYTLGTDTGRMSCVRPNLQQLPREGGVRACITADPGHTLVSADFSGVEIRVMAALSQDPELIRQLREGVDLHAMVAELAFGPGWTKANRYTAKRGVFGWAYGGGIESLARQLGVTADVMQAIVDALRQIAPAYVAWADEMKRMVRSGATQMPTYAGRIIHLPRDYPHKAPNYAIQGTARELLVDALLAWDQTRWGGGVVLPVHDEIVAMVPEADAAFATAELVRCMSRELYGIQIVAEPSEPSAAWRDSV</sequence>
<dbReference type="Gene3D" id="3.30.70.370">
    <property type="match status" value="1"/>
</dbReference>
<dbReference type="EC" id="2.7.7.7" evidence="1"/>
<evidence type="ECO:0000256" key="2">
    <source>
        <dbReference type="ARBA" id="ARBA00022705"/>
    </source>
</evidence>
<evidence type="ECO:0000256" key="3">
    <source>
        <dbReference type="ARBA" id="ARBA00049244"/>
    </source>
</evidence>